<reference evidence="5" key="1">
    <citation type="journal article" date="2011" name="Proc. Natl. Acad. Sci. U.S.A.">
        <title>Obligate biotrophy features unraveled by the genomic analysis of rust fungi.</title>
        <authorList>
            <person name="Duplessis S."/>
            <person name="Cuomo C.A."/>
            <person name="Lin Y.-C."/>
            <person name="Aerts A."/>
            <person name="Tisserant E."/>
            <person name="Veneault-Fourrey C."/>
            <person name="Joly D.L."/>
            <person name="Hacquard S."/>
            <person name="Amselem J."/>
            <person name="Cantarel B.L."/>
            <person name="Chiu R."/>
            <person name="Coutinho P.M."/>
            <person name="Feau N."/>
            <person name="Field M."/>
            <person name="Frey P."/>
            <person name="Gelhaye E."/>
            <person name="Goldberg J."/>
            <person name="Grabherr M.G."/>
            <person name="Kodira C.D."/>
            <person name="Kohler A."/>
            <person name="Kuees U."/>
            <person name="Lindquist E.A."/>
            <person name="Lucas S.M."/>
            <person name="Mago R."/>
            <person name="Mauceli E."/>
            <person name="Morin E."/>
            <person name="Murat C."/>
            <person name="Pangilinan J.L."/>
            <person name="Park R."/>
            <person name="Pearson M."/>
            <person name="Quesneville H."/>
            <person name="Rouhier N."/>
            <person name="Sakthikumar S."/>
            <person name="Salamov A.A."/>
            <person name="Schmutz J."/>
            <person name="Selles B."/>
            <person name="Shapiro H."/>
            <person name="Tanguay P."/>
            <person name="Tuskan G.A."/>
            <person name="Henrissat B."/>
            <person name="Van de Peer Y."/>
            <person name="Rouze P."/>
            <person name="Ellis J.G."/>
            <person name="Dodds P.N."/>
            <person name="Schein J.E."/>
            <person name="Zhong S."/>
            <person name="Hamelin R.C."/>
            <person name="Grigoriev I.V."/>
            <person name="Szabo L.J."/>
            <person name="Martin F."/>
        </authorList>
    </citation>
    <scope>NUCLEOTIDE SEQUENCE [LARGE SCALE GENOMIC DNA]</scope>
    <source>
        <strain evidence="5">98AG31 / pathotype 3-4-7</strain>
    </source>
</reference>
<protein>
    <submittedName>
        <fullName evidence="4">Lipase</fullName>
    </submittedName>
</protein>
<feature type="transmembrane region" description="Helical" evidence="2">
    <location>
        <begin position="35"/>
        <end position="60"/>
    </location>
</feature>
<dbReference type="Proteomes" id="UP000001072">
    <property type="component" value="Unassembled WGS sequence"/>
</dbReference>
<dbReference type="SUPFAM" id="SSF53474">
    <property type="entry name" value="alpha/beta-Hydrolases"/>
    <property type="match status" value="1"/>
</dbReference>
<dbReference type="InterPro" id="IPR049492">
    <property type="entry name" value="BD-FAE-like_dom"/>
</dbReference>
<evidence type="ECO:0000259" key="3">
    <source>
        <dbReference type="Pfam" id="PF20434"/>
    </source>
</evidence>
<dbReference type="VEuPathDB" id="FungiDB:MELLADRAFT_88009"/>
<evidence type="ECO:0000256" key="1">
    <source>
        <dbReference type="ARBA" id="ARBA00022801"/>
    </source>
</evidence>
<keyword evidence="5" id="KW-1185">Reference proteome</keyword>
<dbReference type="OrthoDB" id="6495301at2759"/>
<dbReference type="InParanoid" id="F4RQ34"/>
<keyword evidence="2" id="KW-0812">Transmembrane</keyword>
<proteinExistence type="predicted"/>
<dbReference type="InterPro" id="IPR050300">
    <property type="entry name" value="GDXG_lipolytic_enzyme"/>
</dbReference>
<keyword evidence="2" id="KW-1133">Transmembrane helix</keyword>
<feature type="transmembrane region" description="Helical" evidence="2">
    <location>
        <begin position="66"/>
        <end position="90"/>
    </location>
</feature>
<dbReference type="GeneID" id="18934732"/>
<accession>F4RQ34</accession>
<dbReference type="HOGENOM" id="CLU_026034_0_0_1"/>
<feature type="domain" description="BD-FAE-like" evidence="3">
    <location>
        <begin position="228"/>
        <end position="444"/>
    </location>
</feature>
<dbReference type="AlphaFoldDB" id="F4RQ34"/>
<dbReference type="RefSeq" id="XP_007411261.1">
    <property type="nucleotide sequence ID" value="XM_007411199.1"/>
</dbReference>
<evidence type="ECO:0000256" key="2">
    <source>
        <dbReference type="SAM" id="Phobius"/>
    </source>
</evidence>
<evidence type="ECO:0000313" key="5">
    <source>
        <dbReference type="Proteomes" id="UP000001072"/>
    </source>
</evidence>
<dbReference type="EMBL" id="GL883113">
    <property type="protein sequence ID" value="EGG05339.1"/>
    <property type="molecule type" value="Genomic_DNA"/>
</dbReference>
<organism evidence="5">
    <name type="scientific">Melampsora larici-populina (strain 98AG31 / pathotype 3-4-7)</name>
    <name type="common">Poplar leaf rust fungus</name>
    <dbReference type="NCBI Taxonomy" id="747676"/>
    <lineage>
        <taxon>Eukaryota</taxon>
        <taxon>Fungi</taxon>
        <taxon>Dikarya</taxon>
        <taxon>Basidiomycota</taxon>
        <taxon>Pucciniomycotina</taxon>
        <taxon>Pucciniomycetes</taxon>
        <taxon>Pucciniales</taxon>
        <taxon>Melampsoraceae</taxon>
        <taxon>Melampsora</taxon>
    </lineage>
</organism>
<dbReference type="InterPro" id="IPR029058">
    <property type="entry name" value="AB_hydrolase_fold"/>
</dbReference>
<dbReference type="KEGG" id="mlr:MELLADRAFT_88009"/>
<keyword evidence="1" id="KW-0378">Hydrolase</keyword>
<dbReference type="Pfam" id="PF20434">
    <property type="entry name" value="BD-FAE"/>
    <property type="match status" value="1"/>
</dbReference>
<gene>
    <name evidence="4" type="ORF">MELLADRAFT_88009</name>
</gene>
<name>F4RQ34_MELLP</name>
<keyword evidence="2" id="KW-0472">Membrane</keyword>
<evidence type="ECO:0000313" key="4">
    <source>
        <dbReference type="EMBL" id="EGG05339.1"/>
    </source>
</evidence>
<dbReference type="Gene3D" id="3.40.50.1820">
    <property type="entry name" value="alpha/beta hydrolase"/>
    <property type="match status" value="1"/>
</dbReference>
<dbReference type="PANTHER" id="PTHR48081">
    <property type="entry name" value="AB HYDROLASE SUPERFAMILY PROTEIN C4A8.06C"/>
    <property type="match status" value="1"/>
</dbReference>
<dbReference type="GO" id="GO:0016787">
    <property type="term" value="F:hydrolase activity"/>
    <property type="evidence" value="ECO:0007669"/>
    <property type="project" value="UniProtKB-KW"/>
</dbReference>
<dbReference type="PANTHER" id="PTHR48081:SF33">
    <property type="entry name" value="KYNURENINE FORMAMIDASE"/>
    <property type="match status" value="1"/>
</dbReference>
<dbReference type="eggNOG" id="KOG1516">
    <property type="taxonomic scope" value="Eukaryota"/>
</dbReference>
<sequence length="492" mass="54837">MIKPDPNNTSTHQSNPIQSIPKIILKSKYSNLSNFLLFCMIPTSLLGIAIWPISLFFSFLPIFSLVSIPSFIFISIFLLFSISSIPYLLFAQTDPPEGSRILVLPLSPLRAWRVLRTIIQQSFEFSKLGLIELLLDYSYRRIIVIGGNKKINSKILKENISYRTTTTSTQSKSNRLDIYLPIDWSPISRSYPTQSSSIHLQSFDLSHSSDLEIHSDDSDSAQIPASALAPVIVFLHPGGWSITSKGLYIQLALRFRRLGFCVVVPNFTQFPEGRCEDSIADIRQALAWVQRSAHQYGGDGNRVYLLGHGSGAHLALLTVVQDAVIHSRDHAPSQAMIPSGLNRLTHSNDQYTTSNQIEGLILMSGIYDPIKQVRIEAKLGWEMVSTLRRALGPSHAQTLLNSPNHLLFASKDFLQVDRLPSKVLLIHGGRDTNVPIVQSVLCKTLLVGIGLKEVRLRAYRELGHLDSLLSIMIDGRRYGNLIDAEIVSLVTS</sequence>